<evidence type="ECO:0000313" key="3">
    <source>
        <dbReference type="Proteomes" id="UP001499930"/>
    </source>
</evidence>
<dbReference type="EMBL" id="BAAAWD010000011">
    <property type="protein sequence ID" value="GAA3014768.1"/>
    <property type="molecule type" value="Genomic_DNA"/>
</dbReference>
<keyword evidence="3" id="KW-1185">Reference proteome</keyword>
<sequence>MSVNTGRGREGRRRPSPLPDLRRCTKDKGPEGREGPSTEPPRSRRSMGALWSAPPRGGLPADAFRQDTATQRDRALRSATGG</sequence>
<organism evidence="2 3">
    <name type="scientific">Streptosporangium longisporum</name>
    <dbReference type="NCBI Taxonomy" id="46187"/>
    <lineage>
        <taxon>Bacteria</taxon>
        <taxon>Bacillati</taxon>
        <taxon>Actinomycetota</taxon>
        <taxon>Actinomycetes</taxon>
        <taxon>Streptosporangiales</taxon>
        <taxon>Streptosporangiaceae</taxon>
        <taxon>Streptosporangium</taxon>
    </lineage>
</organism>
<dbReference type="Proteomes" id="UP001499930">
    <property type="component" value="Unassembled WGS sequence"/>
</dbReference>
<protein>
    <submittedName>
        <fullName evidence="2">Uncharacterized protein</fullName>
    </submittedName>
</protein>
<accession>A0ABP6KJV6</accession>
<gene>
    <name evidence="2" type="ORF">GCM10017559_42650</name>
</gene>
<proteinExistence type="predicted"/>
<evidence type="ECO:0000256" key="1">
    <source>
        <dbReference type="SAM" id="MobiDB-lite"/>
    </source>
</evidence>
<reference evidence="3" key="1">
    <citation type="journal article" date="2019" name="Int. J. Syst. Evol. Microbiol.">
        <title>The Global Catalogue of Microorganisms (GCM) 10K type strain sequencing project: providing services to taxonomists for standard genome sequencing and annotation.</title>
        <authorList>
            <consortium name="The Broad Institute Genomics Platform"/>
            <consortium name="The Broad Institute Genome Sequencing Center for Infectious Disease"/>
            <person name="Wu L."/>
            <person name="Ma J."/>
        </authorList>
    </citation>
    <scope>NUCLEOTIDE SEQUENCE [LARGE SCALE GENOMIC DNA]</scope>
    <source>
        <strain evidence="3">JCM 3106</strain>
    </source>
</reference>
<evidence type="ECO:0000313" key="2">
    <source>
        <dbReference type="EMBL" id="GAA3014768.1"/>
    </source>
</evidence>
<feature type="compositionally biased region" description="Basic and acidic residues" evidence="1">
    <location>
        <begin position="20"/>
        <end position="36"/>
    </location>
</feature>
<feature type="region of interest" description="Disordered" evidence="1">
    <location>
        <begin position="1"/>
        <end position="82"/>
    </location>
</feature>
<comment type="caution">
    <text evidence="2">The sequence shown here is derived from an EMBL/GenBank/DDBJ whole genome shotgun (WGS) entry which is preliminary data.</text>
</comment>
<name>A0ABP6KJV6_9ACTN</name>